<keyword evidence="10" id="KW-0325">Glycoprotein</keyword>
<dbReference type="InterPro" id="IPR009029">
    <property type="entry name" value="HMG_CoA_Rdtase_sub-bd_dom_sf"/>
</dbReference>
<feature type="transmembrane region" description="Helical" evidence="12">
    <location>
        <begin position="411"/>
        <end position="429"/>
    </location>
</feature>
<evidence type="ECO:0000256" key="8">
    <source>
        <dbReference type="ARBA" id="ARBA00023002"/>
    </source>
</evidence>
<feature type="transmembrane region" description="Helical" evidence="12">
    <location>
        <begin position="295"/>
        <end position="313"/>
    </location>
</feature>
<dbReference type="InterPro" id="IPR004554">
    <property type="entry name" value="HMG_CoA_Rdtase_eu_arc"/>
</dbReference>
<dbReference type="Gene3D" id="1.10.3270.10">
    <property type="entry name" value="HMGR, N-terminal domain"/>
    <property type="match status" value="1"/>
</dbReference>
<dbReference type="GO" id="GO:0004420">
    <property type="term" value="F:hydroxymethylglutaryl-CoA reductase (NADPH) activity"/>
    <property type="evidence" value="ECO:0007669"/>
    <property type="project" value="UniProtKB-EC"/>
</dbReference>
<dbReference type="PROSITE" id="PS50065">
    <property type="entry name" value="HMG_COA_REDUCTASE_4"/>
    <property type="match status" value="1"/>
</dbReference>
<keyword evidence="5 12" id="KW-0256">Endoplasmic reticulum</keyword>
<dbReference type="Gene3D" id="3.90.770.10">
    <property type="entry name" value="3-hydroxy-3-methylglutaryl-coenzyme A Reductase, Chain A, domain 2"/>
    <property type="match status" value="1"/>
</dbReference>
<dbReference type="GO" id="GO:0008299">
    <property type="term" value="P:isoprenoid biosynthetic process"/>
    <property type="evidence" value="ECO:0007669"/>
    <property type="project" value="InterPro"/>
</dbReference>
<dbReference type="FunFam" id="3.90.770.10:FF:000002">
    <property type="entry name" value="3-hydroxy-3-methylglutaryl coenzyme A reductase"/>
    <property type="match status" value="1"/>
</dbReference>
<dbReference type="InterPro" id="IPR000731">
    <property type="entry name" value="SSD"/>
</dbReference>
<evidence type="ECO:0000256" key="12">
    <source>
        <dbReference type="RuleBase" id="RU361219"/>
    </source>
</evidence>
<dbReference type="SUPFAM" id="SSF56542">
    <property type="entry name" value="Substrate-binding domain of HMG-CoA reductase"/>
    <property type="match status" value="1"/>
</dbReference>
<comment type="pathway">
    <text evidence="2 12">Metabolic intermediate biosynthesis; (R)-mevalonate biosynthesis; (R)-mevalonate from acetyl-CoA: step 3/3.</text>
</comment>
<dbReference type="CDD" id="cd00643">
    <property type="entry name" value="HMG-CoA_reductase_classI"/>
    <property type="match status" value="1"/>
</dbReference>
<reference evidence="14" key="1">
    <citation type="submission" date="2021-11" db="EMBL/GenBank/DDBJ databases">
        <authorList>
            <person name="Herlambang A."/>
            <person name="Guo Y."/>
            <person name="Takashima Y."/>
            <person name="Nishizawa T."/>
        </authorList>
    </citation>
    <scope>NUCLEOTIDE SEQUENCE</scope>
    <source>
        <strain evidence="14">E1425</strain>
    </source>
</reference>
<evidence type="ECO:0000256" key="4">
    <source>
        <dbReference type="ARBA" id="ARBA00022692"/>
    </source>
</evidence>
<dbReference type="GO" id="GO:0005778">
    <property type="term" value="C:peroxisomal membrane"/>
    <property type="evidence" value="ECO:0007669"/>
    <property type="project" value="TreeGrafter"/>
</dbReference>
<dbReference type="SUPFAM" id="SSF55035">
    <property type="entry name" value="NAD-binding domain of HMG-CoA reductase"/>
    <property type="match status" value="1"/>
</dbReference>
<comment type="caution">
    <text evidence="14">The sequence shown here is derived from an EMBL/GenBank/DDBJ whole genome shotgun (WGS) entry which is preliminary data.</text>
</comment>
<dbReference type="InterPro" id="IPR002202">
    <property type="entry name" value="HMG_CoA_Rdtase"/>
</dbReference>
<name>A0A9P3LZJ9_9FUNG</name>
<dbReference type="InterPro" id="IPR023282">
    <property type="entry name" value="HMG_CoA_Rdtase_N"/>
</dbReference>
<feature type="transmembrane region" description="Helical" evidence="12">
    <location>
        <begin position="325"/>
        <end position="344"/>
    </location>
</feature>
<dbReference type="AlphaFoldDB" id="A0A9P3LZJ9"/>
<dbReference type="PRINTS" id="PR00071">
    <property type="entry name" value="HMGCOARDTASE"/>
</dbReference>
<evidence type="ECO:0000313" key="15">
    <source>
        <dbReference type="Proteomes" id="UP000827284"/>
    </source>
</evidence>
<evidence type="ECO:0000256" key="2">
    <source>
        <dbReference type="ARBA" id="ARBA00005084"/>
    </source>
</evidence>
<keyword evidence="15" id="KW-1185">Reference proteome</keyword>
<comment type="similarity">
    <text evidence="3 12">Belongs to the HMG-CoA reductase family.</text>
</comment>
<dbReference type="InterPro" id="IPR023076">
    <property type="entry name" value="HMG_CoA_Rdtase_CS"/>
</dbReference>
<dbReference type="PANTHER" id="PTHR10572:SF24">
    <property type="entry name" value="3-HYDROXY-3-METHYLGLUTARYL-COENZYME A REDUCTASE"/>
    <property type="match status" value="1"/>
</dbReference>
<feature type="domain" description="SSD" evidence="13">
    <location>
        <begin position="294"/>
        <end position="457"/>
    </location>
</feature>
<keyword evidence="6 12" id="KW-0521">NADP</keyword>
<feature type="transmembrane region" description="Helical" evidence="12">
    <location>
        <begin position="435"/>
        <end position="457"/>
    </location>
</feature>
<proteinExistence type="inferred from homology"/>
<dbReference type="EC" id="1.1.1.34" evidence="12"/>
<keyword evidence="7 12" id="KW-1133">Transmembrane helix</keyword>
<dbReference type="NCBIfam" id="TIGR00533">
    <property type="entry name" value="HMG_CoA_R_NADP"/>
    <property type="match status" value="1"/>
</dbReference>
<gene>
    <name evidence="14" type="ORF">EMPS_08566</name>
</gene>
<evidence type="ECO:0000259" key="13">
    <source>
        <dbReference type="PROSITE" id="PS50156"/>
    </source>
</evidence>
<dbReference type="OrthoDB" id="310654at2759"/>
<sequence>MTGKTHMPESQTLRKDRHIQDDVDALDMSMDANYRNSGLRRFIHTLASATTQHPIESITLCLIFASFSYFTLFNTIRHSTFFDINNVVVYQPATVISRPGLDEFLPFDPRTNKIPRNAQQLQLKQVLVTVDPSATASLVDADTQESQAVKKSTLSSVLQLQSLIEDQVLVSPLQLWDRDMHNLVKDGKVLATLTENVETLDYLFKDLRSTTVASQNNSASAALVLSYAFDANGPFQSRLAQAWESKVAHLQTPTMKSQSKLLQDEKSALAWIGAALLDVAHKIEGLVQKASSIDVFVILTAYFIMFCSFGLLFMNMRKLGSQFTLAVSVLVGGGFAFMGAVITVHNLGVYVNPIQLSEAIPFFIITVGYERAYTLSKAVLRPTVEDHVPESIQKHVVSALESVGPILIRNCAIEIAVLLCGFLSGIPGLKEFCLLAAFMLFYDLGLLFTFYTSILTLKLELRRIRESSKSPKYFSELTLKALLGSGSETLEKQQDTTNETAVNKTETRLVARIKLALIVGFVAMHLFNVCTTLTTSTIADTPLGSSVDVTDPSIAPVLQSLLSIHRASSLKDMPMIVEVAPALAFQHQVPVMSAVANWTERPLEKMFGLWSYLIQDPVLSKYITLTLAASLLLNIFLLNVAKQSRQMPVSTSAAPSANTATTVTTVVATTTKIAAQKVPTPAPVKIQTTHVQKVESLPQPKAVAETAIVLKDGGAMTPVRSLDECLAIVKSSAGAAAVTDEELVMLVNNNKIPAYALEKTLGDLTRAVKIRRAIISRATHTKTLETSLLPMHYYDYSKVMGQCCENVIGYMPLPVGVAGPFNVDGEVLYLPMATTEGCLVASASRGCKAINAGGGATTVLLADGMTRGPCVEFPNVLQAGACKKWLEGEGLEVMQEAFNSTTRFGRLRKLKVAVAGRLVYIRFSTTTGDAMGMNMISKGCERALEVLGEKFPAMTIVALSGNYCTDKKPAAINWIEGRGKSVVAEAVVPGKVVESVLKTTVEALVDLNINKNLIGSAMAGAMGGFNAHAANILTAIYLATGQDPAQNVESSNCITLMKAVNNGQDLLISCTMPSIEVGTLGGGTALPPQASMLDLLGVRGSHPDTPGANAQRLARIICAGVMAGELSLMAALAAGHLVKSHMAHNRAPAAITAPPTTTSAAITGQLSTSVVLTSSTPASVEPVLGSCIKS</sequence>
<dbReference type="GO" id="GO:0006696">
    <property type="term" value="P:ergosterol biosynthetic process"/>
    <property type="evidence" value="ECO:0007669"/>
    <property type="project" value="TreeGrafter"/>
</dbReference>
<dbReference type="Pfam" id="PF00368">
    <property type="entry name" value="HMG-CoA_red"/>
    <property type="match status" value="1"/>
</dbReference>
<keyword evidence="8 12" id="KW-0560">Oxidoreductase</keyword>
<dbReference type="FunFam" id="3.30.70.420:FF:000001">
    <property type="entry name" value="3-hydroxy-3-methylglutaryl coenzyme A reductase"/>
    <property type="match status" value="1"/>
</dbReference>
<dbReference type="PANTHER" id="PTHR10572">
    <property type="entry name" value="3-HYDROXY-3-METHYLGLUTARYL-COENZYME A REDUCTASE"/>
    <property type="match status" value="1"/>
</dbReference>
<dbReference type="Proteomes" id="UP000827284">
    <property type="component" value="Unassembled WGS sequence"/>
</dbReference>
<dbReference type="InterPro" id="IPR023074">
    <property type="entry name" value="HMG_CoA_Rdtase_cat_sf"/>
</dbReference>
<accession>A0A9P3LZJ9</accession>
<dbReference type="GO" id="GO:0005789">
    <property type="term" value="C:endoplasmic reticulum membrane"/>
    <property type="evidence" value="ECO:0007669"/>
    <property type="project" value="UniProtKB-SubCell"/>
</dbReference>
<dbReference type="Pfam" id="PF12349">
    <property type="entry name" value="Sterol-sensing"/>
    <property type="match status" value="1"/>
</dbReference>
<keyword evidence="4 12" id="KW-0812">Transmembrane</keyword>
<dbReference type="FunFam" id="1.10.3270.10:FF:000001">
    <property type="entry name" value="3-hydroxy-3-methylglutaryl coenzyme A reductase"/>
    <property type="match status" value="1"/>
</dbReference>
<comment type="catalytic activity">
    <reaction evidence="11">
        <text>(R)-mevalonate + 2 NADP(+) + CoA = (3S)-3-hydroxy-3-methylglutaryl-CoA + 2 NADPH + 2 H(+)</text>
        <dbReference type="Rhea" id="RHEA:15989"/>
        <dbReference type="ChEBI" id="CHEBI:15378"/>
        <dbReference type="ChEBI" id="CHEBI:36464"/>
        <dbReference type="ChEBI" id="CHEBI:43074"/>
        <dbReference type="ChEBI" id="CHEBI:57287"/>
        <dbReference type="ChEBI" id="CHEBI:57783"/>
        <dbReference type="ChEBI" id="CHEBI:58349"/>
        <dbReference type="EC" id="1.1.1.34"/>
    </reaction>
    <physiologicalReaction direction="right-to-left" evidence="11">
        <dbReference type="Rhea" id="RHEA:15991"/>
    </physiologicalReaction>
</comment>
<reference evidence="14" key="2">
    <citation type="journal article" date="2022" name="Microbiol. Resour. Announc.">
        <title>Whole-Genome Sequence of Entomortierella parvispora E1425, a Mucoromycotan Fungus Associated with Burkholderiaceae-Related Endosymbiotic Bacteria.</title>
        <authorList>
            <person name="Herlambang A."/>
            <person name="Guo Y."/>
            <person name="Takashima Y."/>
            <person name="Narisawa K."/>
            <person name="Ohta H."/>
            <person name="Nishizawa T."/>
        </authorList>
    </citation>
    <scope>NUCLEOTIDE SEQUENCE</scope>
    <source>
        <strain evidence="14">E1425</strain>
    </source>
</reference>
<dbReference type="EMBL" id="BQFW01000012">
    <property type="protein sequence ID" value="GJJ76207.1"/>
    <property type="molecule type" value="Genomic_DNA"/>
</dbReference>
<dbReference type="GO" id="GO:0015936">
    <property type="term" value="P:coenzyme A metabolic process"/>
    <property type="evidence" value="ECO:0007669"/>
    <property type="project" value="InterPro"/>
</dbReference>
<evidence type="ECO:0000313" key="14">
    <source>
        <dbReference type="EMBL" id="GJJ76207.1"/>
    </source>
</evidence>
<protein>
    <recommendedName>
        <fullName evidence="12">3-hydroxy-3-methylglutaryl coenzyme A reductase</fullName>
        <shortName evidence="12">HMG-CoA reductase</shortName>
        <ecNumber evidence="12">1.1.1.34</ecNumber>
    </recommendedName>
</protein>
<evidence type="ECO:0000256" key="6">
    <source>
        <dbReference type="ARBA" id="ARBA00022857"/>
    </source>
</evidence>
<dbReference type="InterPro" id="IPR009023">
    <property type="entry name" value="HMG_CoA_Rdtase_NAD(P)-bd_sf"/>
</dbReference>
<evidence type="ECO:0000256" key="10">
    <source>
        <dbReference type="ARBA" id="ARBA00023180"/>
    </source>
</evidence>
<evidence type="ECO:0000256" key="1">
    <source>
        <dbReference type="ARBA" id="ARBA00004477"/>
    </source>
</evidence>
<keyword evidence="9 12" id="KW-0472">Membrane</keyword>
<evidence type="ECO:0000256" key="5">
    <source>
        <dbReference type="ARBA" id="ARBA00022824"/>
    </source>
</evidence>
<organism evidence="14 15">
    <name type="scientific">Entomortierella parvispora</name>
    <dbReference type="NCBI Taxonomy" id="205924"/>
    <lineage>
        <taxon>Eukaryota</taxon>
        <taxon>Fungi</taxon>
        <taxon>Fungi incertae sedis</taxon>
        <taxon>Mucoromycota</taxon>
        <taxon>Mortierellomycotina</taxon>
        <taxon>Mortierellomycetes</taxon>
        <taxon>Mortierellales</taxon>
        <taxon>Mortierellaceae</taxon>
        <taxon>Entomortierella</taxon>
    </lineage>
</organism>
<dbReference type="InterPro" id="IPR053958">
    <property type="entry name" value="HMGCR/SNAP/NPC1-like_SSD"/>
</dbReference>
<evidence type="ECO:0000256" key="3">
    <source>
        <dbReference type="ARBA" id="ARBA00007661"/>
    </source>
</evidence>
<dbReference type="PROSITE" id="PS50156">
    <property type="entry name" value="SSD"/>
    <property type="match status" value="1"/>
</dbReference>
<evidence type="ECO:0000256" key="9">
    <source>
        <dbReference type="ARBA" id="ARBA00023136"/>
    </source>
</evidence>
<evidence type="ECO:0000256" key="11">
    <source>
        <dbReference type="ARBA" id="ARBA00049909"/>
    </source>
</evidence>
<dbReference type="PROSITE" id="PS00066">
    <property type="entry name" value="HMG_COA_REDUCTASE_1"/>
    <property type="match status" value="1"/>
</dbReference>
<dbReference type="PROSITE" id="PS01192">
    <property type="entry name" value="HMG_COA_REDUCTASE_3"/>
    <property type="match status" value="1"/>
</dbReference>
<comment type="subcellular location">
    <subcellularLocation>
        <location evidence="1 12">Endoplasmic reticulum membrane</location>
        <topology evidence="1 12">Multi-pass membrane protein</topology>
    </subcellularLocation>
</comment>
<dbReference type="Gene3D" id="3.30.70.420">
    <property type="entry name" value="Hydroxymethylglutaryl-CoA reductase, class I/II, NAD/NADP-binding domain"/>
    <property type="match status" value="1"/>
</dbReference>
<evidence type="ECO:0000256" key="7">
    <source>
        <dbReference type="ARBA" id="ARBA00022989"/>
    </source>
</evidence>
<dbReference type="PROSITE" id="PS00318">
    <property type="entry name" value="HMG_COA_REDUCTASE_2"/>
    <property type="match status" value="1"/>
</dbReference>